<comment type="caution">
    <text evidence="1">The sequence shown here is derived from an EMBL/GenBank/DDBJ whole genome shotgun (WGS) entry which is preliminary data.</text>
</comment>
<organism evidence="1 2">
    <name type="scientific">Labrys monachus</name>
    <dbReference type="NCBI Taxonomy" id="217067"/>
    <lineage>
        <taxon>Bacteria</taxon>
        <taxon>Pseudomonadati</taxon>
        <taxon>Pseudomonadota</taxon>
        <taxon>Alphaproteobacteria</taxon>
        <taxon>Hyphomicrobiales</taxon>
        <taxon>Xanthobacteraceae</taxon>
        <taxon>Labrys</taxon>
    </lineage>
</organism>
<proteinExistence type="predicted"/>
<dbReference type="EMBL" id="JAUSVK010000001">
    <property type="protein sequence ID" value="MDQ0391540.1"/>
    <property type="molecule type" value="Genomic_DNA"/>
</dbReference>
<name>A0ABU0FA88_9HYPH</name>
<accession>A0ABU0FA88</accession>
<gene>
    <name evidence="1" type="ORF">J3R73_001332</name>
</gene>
<sequence>MFIIVVVQSFCRDEPCRDSCLGLPAGSLDGEELTTSAEVRQR</sequence>
<reference evidence="1 2" key="1">
    <citation type="submission" date="2023-07" db="EMBL/GenBank/DDBJ databases">
        <title>Genomic Encyclopedia of Type Strains, Phase IV (KMG-IV): sequencing the most valuable type-strain genomes for metagenomic binning, comparative biology and taxonomic classification.</title>
        <authorList>
            <person name="Goeker M."/>
        </authorList>
    </citation>
    <scope>NUCLEOTIDE SEQUENCE [LARGE SCALE GENOMIC DNA]</scope>
    <source>
        <strain evidence="1 2">DSM 5896</strain>
    </source>
</reference>
<evidence type="ECO:0000313" key="1">
    <source>
        <dbReference type="EMBL" id="MDQ0391540.1"/>
    </source>
</evidence>
<protein>
    <submittedName>
        <fullName evidence="1">Uncharacterized protein</fullName>
    </submittedName>
</protein>
<keyword evidence="2" id="KW-1185">Reference proteome</keyword>
<dbReference type="Proteomes" id="UP001237448">
    <property type="component" value="Unassembled WGS sequence"/>
</dbReference>
<evidence type="ECO:0000313" key="2">
    <source>
        <dbReference type="Proteomes" id="UP001237448"/>
    </source>
</evidence>